<protein>
    <submittedName>
        <fullName evidence="1">27380_t:CDS:1</fullName>
    </submittedName>
</protein>
<reference evidence="1 2" key="1">
    <citation type="submission" date="2021-06" db="EMBL/GenBank/DDBJ databases">
        <authorList>
            <person name="Kallberg Y."/>
            <person name="Tangrot J."/>
            <person name="Rosling A."/>
        </authorList>
    </citation>
    <scope>NUCLEOTIDE SEQUENCE [LARGE SCALE GENOMIC DNA]</scope>
    <source>
        <strain evidence="1 2">120-4 pot B 10/14</strain>
    </source>
</reference>
<accession>A0ABN7X707</accession>
<gene>
    <name evidence="1" type="ORF">GMARGA_LOCUS39447</name>
</gene>
<evidence type="ECO:0000313" key="1">
    <source>
        <dbReference type="EMBL" id="CAG8848959.1"/>
    </source>
</evidence>
<comment type="caution">
    <text evidence="1">The sequence shown here is derived from an EMBL/GenBank/DDBJ whole genome shotgun (WGS) entry which is preliminary data.</text>
</comment>
<organism evidence="1 2">
    <name type="scientific">Gigaspora margarita</name>
    <dbReference type="NCBI Taxonomy" id="4874"/>
    <lineage>
        <taxon>Eukaryota</taxon>
        <taxon>Fungi</taxon>
        <taxon>Fungi incertae sedis</taxon>
        <taxon>Mucoromycota</taxon>
        <taxon>Glomeromycotina</taxon>
        <taxon>Glomeromycetes</taxon>
        <taxon>Diversisporales</taxon>
        <taxon>Gigasporaceae</taxon>
        <taxon>Gigaspora</taxon>
    </lineage>
</organism>
<name>A0ABN7X707_GIGMA</name>
<evidence type="ECO:0000313" key="2">
    <source>
        <dbReference type="Proteomes" id="UP000789901"/>
    </source>
</evidence>
<dbReference type="Proteomes" id="UP000789901">
    <property type="component" value="Unassembled WGS sequence"/>
</dbReference>
<feature type="non-terminal residue" evidence="1">
    <location>
        <position position="1"/>
    </location>
</feature>
<keyword evidence="2" id="KW-1185">Reference proteome</keyword>
<proteinExistence type="predicted"/>
<dbReference type="EMBL" id="CAJVQB010094177">
    <property type="protein sequence ID" value="CAG8848959.1"/>
    <property type="molecule type" value="Genomic_DNA"/>
</dbReference>
<sequence>LAKPILTTFNNKSQNLYHSDDSPKLNQITYELSNTVWNIQFQQKNKEKKQLLPYVKAIDKDKVIQKEYRALAAISYNLL</sequence>